<keyword evidence="4" id="KW-0547">Nucleotide-binding</keyword>
<dbReference type="PANTHER" id="PTHR11782:SF125">
    <property type="entry name" value="APYRASE 7-RELATED"/>
    <property type="match status" value="1"/>
</dbReference>
<accession>A0A0C9S9G3</accession>
<dbReference type="GO" id="GO:0017110">
    <property type="term" value="F:nucleoside diphosphate phosphatase activity"/>
    <property type="evidence" value="ECO:0007669"/>
    <property type="project" value="TreeGrafter"/>
</dbReference>
<feature type="region of interest" description="Disordered" evidence="5">
    <location>
        <begin position="706"/>
        <end position="776"/>
    </location>
</feature>
<comment type="similarity">
    <text evidence="1">Belongs to the GDA1/CD39 NTPase family.</text>
</comment>
<feature type="binding site" evidence="4">
    <location>
        <begin position="326"/>
        <end position="330"/>
    </location>
    <ligand>
        <name>ATP</name>
        <dbReference type="ChEBI" id="CHEBI:30616"/>
    </ligand>
</feature>
<feature type="active site" description="Proton acceptor" evidence="3">
    <location>
        <position position="295"/>
    </location>
</feature>
<keyword evidence="6" id="KW-0812">Transmembrane</keyword>
<sequence length="776" mass="86205">MGLDRVAAVFAATLSHFSTSSATGSSVSSSALPPLGSPFRSTWAGHGRTGSLRLSSSLQDFSTYRKVNAEETDLAQGINVGVPRTKQFLQLQREGNGATSFSKEKALPLTSLRSRRWVKAAVGFSLLLLLFTLIFLGFGWLRPNWSTEASHFSIVLDCGSTGTRVHVYEWVQNDGKDHEKLPMLLHPFPQFAHTKAGLQNGRAYHRMETEPGFDKLLHNESGLRAAIEPLLLWAEKQIPVHAHKNTPLFLLGTAGLRRMTPSDSEWILDKAWSILEESSFMCRRSWVKIITGVEEAYYGWVALNYDKNKLGNSPMQETFGALDLGGSSLQVTFESREPTQGEHGLNLSIEEIEHHINAYSLAGYGLNDAFEKSVVLLLRKISNNGSRKLSDGRLQLDHPCLHAGYRQKYSCSQCSLRQDGSPSVSGKDMNSKGTQAVIELIGSPNWEECEALAKSTVNASEWLQSVRGIDCKQYPCALAIHQPQPRGQFYAMSGFFVVYKFFNLSSDARLDDIVKKGRMFCMKTWHDPERSVVPQPFIEQYCFRAPYVVSLLRDGLHLKDQQVVVGSGSITWTLGAALLEAGPLLSRNMRMTSQARLDIFRKGHFYLDPTTHKAVLFVFLIIMIFALSCIRKWILRLWRKPHLPLFGQHTSSGSPIPKLPSTFRFQSRSPGNGVSAGRSVDGRLKIPASSSTSSFQQQFGLGQALASGSGQHVDPNMHQSPTSIGMSFSSNNVGQIQNDTATTWTPHRGQTRLQSRRSQSREDLNSSISESHVVKL</sequence>
<dbReference type="PANTHER" id="PTHR11782">
    <property type="entry name" value="ADENOSINE/GUANOSINE DIPHOSPHATASE"/>
    <property type="match status" value="1"/>
</dbReference>
<dbReference type="Gene3D" id="3.30.420.150">
    <property type="entry name" value="Exopolyphosphatase. Domain 2"/>
    <property type="match status" value="1"/>
</dbReference>
<proteinExistence type="inferred from homology"/>
<evidence type="ECO:0000256" key="4">
    <source>
        <dbReference type="PIRSR" id="PIRSR600407-2"/>
    </source>
</evidence>
<keyword evidence="2" id="KW-0378">Hydrolase</keyword>
<dbReference type="InterPro" id="IPR000407">
    <property type="entry name" value="GDA1_CD39_NTPase"/>
</dbReference>
<organism evidence="7">
    <name type="scientific">Wollemia nobilis</name>
    <dbReference type="NCBI Taxonomy" id="56998"/>
    <lineage>
        <taxon>Eukaryota</taxon>
        <taxon>Viridiplantae</taxon>
        <taxon>Streptophyta</taxon>
        <taxon>Embryophyta</taxon>
        <taxon>Tracheophyta</taxon>
        <taxon>Spermatophyta</taxon>
        <taxon>Pinopsida</taxon>
        <taxon>Pinidae</taxon>
        <taxon>Conifers II</taxon>
        <taxon>Araucariales</taxon>
        <taxon>Araucariaceae</taxon>
        <taxon>Wollemia</taxon>
    </lineage>
</organism>
<evidence type="ECO:0000256" key="1">
    <source>
        <dbReference type="ARBA" id="ARBA00009283"/>
    </source>
</evidence>
<dbReference type="GO" id="GO:0009134">
    <property type="term" value="P:nucleoside diphosphate catabolic process"/>
    <property type="evidence" value="ECO:0007669"/>
    <property type="project" value="TreeGrafter"/>
</dbReference>
<reference evidence="7" key="1">
    <citation type="submission" date="2015-02" db="EMBL/GenBank/DDBJ databases">
        <title>A transcriptome of Wollemia nobilis - a relic of Gondwana.</title>
        <authorList>
            <person name="Chia J.Y."/>
            <person name="Leong Y.S."/>
            <person name="Abdul Karim S."/>
            <person name="Wan Azmi N."/>
            <person name="Hercus R."/>
            <person name="Croft L."/>
        </authorList>
    </citation>
    <scope>NUCLEOTIDE SEQUENCE</scope>
    <source>
        <strain evidence="7">MaeBrown</strain>
        <tissue evidence="7">Leaf</tissue>
    </source>
</reference>
<feature type="transmembrane region" description="Helical" evidence="6">
    <location>
        <begin position="614"/>
        <end position="634"/>
    </location>
</feature>
<evidence type="ECO:0000256" key="5">
    <source>
        <dbReference type="SAM" id="MobiDB-lite"/>
    </source>
</evidence>
<keyword evidence="6" id="KW-0472">Membrane</keyword>
<dbReference type="EMBL" id="GCHU01007757">
    <property type="protein sequence ID" value="JAG88458.1"/>
    <property type="molecule type" value="Transcribed_RNA"/>
</dbReference>
<keyword evidence="4" id="KW-0067">ATP-binding</keyword>
<dbReference type="Gene3D" id="3.30.420.40">
    <property type="match status" value="1"/>
</dbReference>
<dbReference type="GO" id="GO:0016020">
    <property type="term" value="C:membrane"/>
    <property type="evidence" value="ECO:0007669"/>
    <property type="project" value="TreeGrafter"/>
</dbReference>
<protein>
    <submittedName>
        <fullName evidence="7">TSA: Wollemia nobilis Ref_Wollemi_Transcript_7806_3204 transcribed RNA sequence</fullName>
    </submittedName>
</protein>
<evidence type="ECO:0000313" key="7">
    <source>
        <dbReference type="EMBL" id="JAG88458.1"/>
    </source>
</evidence>
<evidence type="ECO:0000256" key="6">
    <source>
        <dbReference type="SAM" id="Phobius"/>
    </source>
</evidence>
<keyword evidence="6" id="KW-1133">Transmembrane helix</keyword>
<dbReference type="GO" id="GO:0005524">
    <property type="term" value="F:ATP binding"/>
    <property type="evidence" value="ECO:0007669"/>
    <property type="project" value="UniProtKB-KW"/>
</dbReference>
<name>A0A0C9S9G3_9CONI</name>
<dbReference type="AlphaFoldDB" id="A0A0C9S9G3"/>
<feature type="compositionally biased region" description="Polar residues" evidence="5">
    <location>
        <begin position="717"/>
        <end position="745"/>
    </location>
</feature>
<dbReference type="Pfam" id="PF01150">
    <property type="entry name" value="GDA1_CD39"/>
    <property type="match status" value="1"/>
</dbReference>
<feature type="transmembrane region" description="Helical" evidence="6">
    <location>
        <begin position="117"/>
        <end position="141"/>
    </location>
</feature>
<dbReference type="CDD" id="cd24043">
    <property type="entry name" value="ASKHA_NBD_AtAPY7-like"/>
    <property type="match status" value="1"/>
</dbReference>
<evidence type="ECO:0000256" key="2">
    <source>
        <dbReference type="ARBA" id="ARBA00022801"/>
    </source>
</evidence>
<evidence type="ECO:0000256" key="3">
    <source>
        <dbReference type="PIRSR" id="PIRSR600407-1"/>
    </source>
</evidence>